<feature type="region of interest" description="Disordered" evidence="1">
    <location>
        <begin position="92"/>
        <end position="111"/>
    </location>
</feature>
<protein>
    <submittedName>
        <fullName evidence="2">Uncharacterized protein</fullName>
    </submittedName>
</protein>
<organism evidence="2 3">
    <name type="scientific">Trichoderma harzianum CBS 226.95</name>
    <dbReference type="NCBI Taxonomy" id="983964"/>
    <lineage>
        <taxon>Eukaryota</taxon>
        <taxon>Fungi</taxon>
        <taxon>Dikarya</taxon>
        <taxon>Ascomycota</taxon>
        <taxon>Pezizomycotina</taxon>
        <taxon>Sordariomycetes</taxon>
        <taxon>Hypocreomycetidae</taxon>
        <taxon>Hypocreales</taxon>
        <taxon>Hypocreaceae</taxon>
        <taxon>Trichoderma</taxon>
    </lineage>
</organism>
<dbReference type="GeneID" id="36623324"/>
<dbReference type="EMBL" id="KZ679678">
    <property type="protein sequence ID" value="PTB56802.1"/>
    <property type="molecule type" value="Genomic_DNA"/>
</dbReference>
<proteinExistence type="predicted"/>
<dbReference type="AlphaFoldDB" id="A0A2T4AID8"/>
<evidence type="ECO:0000313" key="3">
    <source>
        <dbReference type="Proteomes" id="UP000241690"/>
    </source>
</evidence>
<gene>
    <name evidence="2" type="ORF">M431DRAFT_386758</name>
</gene>
<keyword evidence="3" id="KW-1185">Reference proteome</keyword>
<dbReference type="Proteomes" id="UP000241690">
    <property type="component" value="Unassembled WGS sequence"/>
</dbReference>
<evidence type="ECO:0000313" key="2">
    <source>
        <dbReference type="EMBL" id="PTB56802.1"/>
    </source>
</evidence>
<dbReference type="RefSeq" id="XP_024776479.1">
    <property type="nucleotide sequence ID" value="XM_024914758.1"/>
</dbReference>
<evidence type="ECO:0000256" key="1">
    <source>
        <dbReference type="SAM" id="MobiDB-lite"/>
    </source>
</evidence>
<accession>A0A2T4AID8</accession>
<reference evidence="2 3" key="1">
    <citation type="submission" date="2016-07" db="EMBL/GenBank/DDBJ databases">
        <title>Multiple horizontal gene transfer events from other fungi enriched the ability of initially mycotrophic Trichoderma (Ascomycota) to feed on dead plant biomass.</title>
        <authorList>
            <consortium name="DOE Joint Genome Institute"/>
            <person name="Aerts A."/>
            <person name="Atanasova L."/>
            <person name="Chenthamara K."/>
            <person name="Zhang J."/>
            <person name="Grujic M."/>
            <person name="Henrissat B."/>
            <person name="Kuo A."/>
            <person name="Salamov A."/>
            <person name="Lipzen A."/>
            <person name="Labutti K."/>
            <person name="Barry K."/>
            <person name="Miao Y."/>
            <person name="Rahimi M.J."/>
            <person name="Shen Q."/>
            <person name="Grigoriev I.V."/>
            <person name="Kubicek C.P."/>
            <person name="Druzhinina I.S."/>
        </authorList>
    </citation>
    <scope>NUCLEOTIDE SEQUENCE [LARGE SCALE GENOMIC DNA]</scope>
    <source>
        <strain evidence="2 3">CBS 226.95</strain>
    </source>
</reference>
<name>A0A2T4AID8_TRIHA</name>
<sequence>MERGPTRMCSPYSVLGTPFRSLLFAPFVRLEKRRHLGNNTAPTAICSACLDETCSRGRRQLDGAPGVGERPLLIDAAPDSWVPVLSHPQPQRYKERPALGAKSTEREKTESSFERLRGQSHFVRLGMVASNVVLKAGQGRADYSVIHAFADRCLPKSKKS</sequence>